<dbReference type="OrthoDB" id="444631at2759"/>
<keyword evidence="3 7" id="KW-1133">Transmembrane helix</keyword>
<evidence type="ECO:0000259" key="8">
    <source>
        <dbReference type="Pfam" id="PF20684"/>
    </source>
</evidence>
<feature type="transmembrane region" description="Helical" evidence="7">
    <location>
        <begin position="139"/>
        <end position="160"/>
    </location>
</feature>
<evidence type="ECO:0000256" key="2">
    <source>
        <dbReference type="ARBA" id="ARBA00022692"/>
    </source>
</evidence>
<sequence length="367" mass="40450">MADVGVMPPPQGVIPDFYSWTYLQHTVIAVFAVTFLLATTFLALRLYTSIVLVKKLDWDVLLIVLAWGTSLTFFIGMVLAMPSGFGRHLWDVTPTQLLGYFDLLLLLAITYIWPSTLTKLAMLILYLRVNPSKVFQASTYIIGICVVAYTVVFTVLFAGPCNPTAVGSGNCLNNIAVSQAILNIVSDAVMIILPIPMIHRLKMPLKQKMVIGVLMGLGSAVVIASIARVAYVRAMVENPDVTWTQAEAAVFSSLELNLGIICNSMARLKPFVKTHFPRWAGSFGNSSAHAGEYSRSKRNKTNNGYQLGSVERAERFAAAAGQHKGNDIHVIQEYQVDFEGRARSRENPETASTENILEPEQDNRHVL</sequence>
<dbReference type="InterPro" id="IPR049326">
    <property type="entry name" value="Rhodopsin_dom_fungi"/>
</dbReference>
<feature type="region of interest" description="Disordered" evidence="6">
    <location>
        <begin position="342"/>
        <end position="367"/>
    </location>
</feature>
<comment type="subcellular location">
    <subcellularLocation>
        <location evidence="1">Membrane</location>
        <topology evidence="1">Multi-pass membrane protein</topology>
    </subcellularLocation>
</comment>
<dbReference type="STRING" id="5539.A0A3E2HHB0"/>
<evidence type="ECO:0000256" key="7">
    <source>
        <dbReference type="SAM" id="Phobius"/>
    </source>
</evidence>
<organism evidence="9 10">
    <name type="scientific">Scytalidium lignicola</name>
    <name type="common">Hyphomycete</name>
    <dbReference type="NCBI Taxonomy" id="5539"/>
    <lineage>
        <taxon>Eukaryota</taxon>
        <taxon>Fungi</taxon>
        <taxon>Dikarya</taxon>
        <taxon>Ascomycota</taxon>
        <taxon>Pezizomycotina</taxon>
        <taxon>Leotiomycetes</taxon>
        <taxon>Leotiomycetes incertae sedis</taxon>
        <taxon>Scytalidium</taxon>
    </lineage>
</organism>
<feature type="transmembrane region" description="Helical" evidence="7">
    <location>
        <begin position="27"/>
        <end position="48"/>
    </location>
</feature>
<dbReference type="GO" id="GO:0016020">
    <property type="term" value="C:membrane"/>
    <property type="evidence" value="ECO:0007669"/>
    <property type="project" value="UniProtKB-SubCell"/>
</dbReference>
<comment type="similarity">
    <text evidence="5">Belongs to the SAT4 family.</text>
</comment>
<dbReference type="PANTHER" id="PTHR33048:SF129">
    <property type="entry name" value="INTEGRAL MEMBRANE PROTEIN-RELATED"/>
    <property type="match status" value="1"/>
</dbReference>
<protein>
    <recommendedName>
        <fullName evidence="8">Rhodopsin domain-containing protein</fullName>
    </recommendedName>
</protein>
<dbReference type="InterPro" id="IPR052337">
    <property type="entry name" value="SAT4-like"/>
</dbReference>
<feature type="non-terminal residue" evidence="9">
    <location>
        <position position="367"/>
    </location>
</feature>
<feature type="transmembrane region" description="Helical" evidence="7">
    <location>
        <begin position="210"/>
        <end position="231"/>
    </location>
</feature>
<evidence type="ECO:0000313" key="10">
    <source>
        <dbReference type="Proteomes" id="UP000258309"/>
    </source>
</evidence>
<name>A0A3E2HHB0_SCYLI</name>
<dbReference type="OMA" id="IRSCIYA"/>
<dbReference type="Pfam" id="PF20684">
    <property type="entry name" value="Fung_rhodopsin"/>
    <property type="match status" value="1"/>
</dbReference>
<gene>
    <name evidence="9" type="ORF">B7463_g3570</name>
</gene>
<feature type="non-terminal residue" evidence="9">
    <location>
        <position position="1"/>
    </location>
</feature>
<accession>A0A3E2HHB0</accession>
<evidence type="ECO:0000256" key="6">
    <source>
        <dbReference type="SAM" id="MobiDB-lite"/>
    </source>
</evidence>
<feature type="transmembrane region" description="Helical" evidence="7">
    <location>
        <begin position="103"/>
        <end position="127"/>
    </location>
</feature>
<feature type="transmembrane region" description="Helical" evidence="7">
    <location>
        <begin position="180"/>
        <end position="198"/>
    </location>
</feature>
<reference evidence="9 10" key="1">
    <citation type="submission" date="2018-05" db="EMBL/GenBank/DDBJ databases">
        <title>Draft genome sequence of Scytalidium lignicola DSM 105466, a ubiquitous saprotrophic fungus.</title>
        <authorList>
            <person name="Buettner E."/>
            <person name="Gebauer A.M."/>
            <person name="Hofrichter M."/>
            <person name="Liers C."/>
            <person name="Kellner H."/>
        </authorList>
    </citation>
    <scope>NUCLEOTIDE SEQUENCE [LARGE SCALE GENOMIC DNA]</scope>
    <source>
        <strain evidence="9 10">DSM 105466</strain>
    </source>
</reference>
<keyword evidence="4 7" id="KW-0472">Membrane</keyword>
<proteinExistence type="inferred from homology"/>
<evidence type="ECO:0000256" key="1">
    <source>
        <dbReference type="ARBA" id="ARBA00004141"/>
    </source>
</evidence>
<comment type="caution">
    <text evidence="9">The sequence shown here is derived from an EMBL/GenBank/DDBJ whole genome shotgun (WGS) entry which is preliminary data.</text>
</comment>
<evidence type="ECO:0000256" key="5">
    <source>
        <dbReference type="ARBA" id="ARBA00038359"/>
    </source>
</evidence>
<keyword evidence="2 7" id="KW-0812">Transmembrane</keyword>
<evidence type="ECO:0000313" key="9">
    <source>
        <dbReference type="EMBL" id="RFU32757.1"/>
    </source>
</evidence>
<keyword evidence="10" id="KW-1185">Reference proteome</keyword>
<dbReference type="EMBL" id="NCSJ02000048">
    <property type="protein sequence ID" value="RFU32757.1"/>
    <property type="molecule type" value="Genomic_DNA"/>
</dbReference>
<evidence type="ECO:0000256" key="3">
    <source>
        <dbReference type="ARBA" id="ARBA00022989"/>
    </source>
</evidence>
<dbReference type="Proteomes" id="UP000258309">
    <property type="component" value="Unassembled WGS sequence"/>
</dbReference>
<dbReference type="PANTHER" id="PTHR33048">
    <property type="entry name" value="PTH11-LIKE INTEGRAL MEMBRANE PROTEIN (AFU_ORTHOLOGUE AFUA_5G11245)"/>
    <property type="match status" value="1"/>
</dbReference>
<feature type="transmembrane region" description="Helical" evidence="7">
    <location>
        <begin position="60"/>
        <end position="83"/>
    </location>
</feature>
<evidence type="ECO:0000256" key="4">
    <source>
        <dbReference type="ARBA" id="ARBA00023136"/>
    </source>
</evidence>
<dbReference type="AlphaFoldDB" id="A0A3E2HHB0"/>
<feature type="domain" description="Rhodopsin" evidence="8">
    <location>
        <begin position="44"/>
        <end position="273"/>
    </location>
</feature>